<dbReference type="EMBL" id="CAWUFR010000030">
    <property type="protein sequence ID" value="CAK6957737.1"/>
    <property type="molecule type" value="Genomic_DNA"/>
</dbReference>
<sequence length="78" mass="8567">MPKMPTSCVSQICYKMLTSCPSSTVLVRYIPGAALHLWGDKADRNDSEDTALETGTKRSGSEKKERNANSGDKEEIQC</sequence>
<comment type="caution">
    <text evidence="2">The sequence shown here is derived from an EMBL/GenBank/DDBJ whole genome shotgun (WGS) entry which is preliminary data.</text>
</comment>
<reference evidence="2 3" key="1">
    <citation type="submission" date="2024-01" db="EMBL/GenBank/DDBJ databases">
        <authorList>
            <person name="Alioto T."/>
            <person name="Alioto T."/>
            <person name="Gomez Garrido J."/>
        </authorList>
    </citation>
    <scope>NUCLEOTIDE SEQUENCE [LARGE SCALE GENOMIC DNA]</scope>
</reference>
<name>A0AAV1NGR2_SCOSC</name>
<evidence type="ECO:0000256" key="1">
    <source>
        <dbReference type="SAM" id="MobiDB-lite"/>
    </source>
</evidence>
<organism evidence="2 3">
    <name type="scientific">Scomber scombrus</name>
    <name type="common">Atlantic mackerel</name>
    <name type="synonym">Scomber vernalis</name>
    <dbReference type="NCBI Taxonomy" id="13677"/>
    <lineage>
        <taxon>Eukaryota</taxon>
        <taxon>Metazoa</taxon>
        <taxon>Chordata</taxon>
        <taxon>Craniata</taxon>
        <taxon>Vertebrata</taxon>
        <taxon>Euteleostomi</taxon>
        <taxon>Actinopterygii</taxon>
        <taxon>Neopterygii</taxon>
        <taxon>Teleostei</taxon>
        <taxon>Neoteleostei</taxon>
        <taxon>Acanthomorphata</taxon>
        <taxon>Pelagiaria</taxon>
        <taxon>Scombriformes</taxon>
        <taxon>Scombridae</taxon>
        <taxon>Scomber</taxon>
    </lineage>
</organism>
<accession>A0AAV1NGR2</accession>
<feature type="region of interest" description="Disordered" evidence="1">
    <location>
        <begin position="40"/>
        <end position="78"/>
    </location>
</feature>
<proteinExistence type="predicted"/>
<dbReference type="Proteomes" id="UP001314229">
    <property type="component" value="Unassembled WGS sequence"/>
</dbReference>
<evidence type="ECO:0000313" key="2">
    <source>
        <dbReference type="EMBL" id="CAK6957737.1"/>
    </source>
</evidence>
<feature type="compositionally biased region" description="Basic and acidic residues" evidence="1">
    <location>
        <begin position="55"/>
        <end position="78"/>
    </location>
</feature>
<keyword evidence="3" id="KW-1185">Reference proteome</keyword>
<protein>
    <submittedName>
        <fullName evidence="2">Uncharacterized protein</fullName>
    </submittedName>
</protein>
<gene>
    <name evidence="2" type="ORF">FSCOSCO3_A000462</name>
</gene>
<evidence type="ECO:0000313" key="3">
    <source>
        <dbReference type="Proteomes" id="UP001314229"/>
    </source>
</evidence>
<dbReference type="AlphaFoldDB" id="A0AAV1NGR2"/>